<dbReference type="AlphaFoldDB" id="A0A1G6AV53"/>
<feature type="transmembrane region" description="Helical" evidence="1">
    <location>
        <begin position="187"/>
        <end position="203"/>
    </location>
</feature>
<feature type="transmembrane region" description="Helical" evidence="1">
    <location>
        <begin position="284"/>
        <end position="301"/>
    </location>
</feature>
<feature type="transmembrane region" description="Helical" evidence="1">
    <location>
        <begin position="307"/>
        <end position="323"/>
    </location>
</feature>
<keyword evidence="1" id="KW-0472">Membrane</keyword>
<accession>A0A1G6AV53</accession>
<evidence type="ECO:0008006" key="4">
    <source>
        <dbReference type="Google" id="ProtNLM"/>
    </source>
</evidence>
<keyword evidence="1" id="KW-1133">Transmembrane helix</keyword>
<proteinExistence type="predicted"/>
<evidence type="ECO:0000256" key="1">
    <source>
        <dbReference type="SAM" id="Phobius"/>
    </source>
</evidence>
<dbReference type="OrthoDB" id="5056808at2"/>
<feature type="transmembrane region" description="Helical" evidence="1">
    <location>
        <begin position="210"/>
        <end position="232"/>
    </location>
</feature>
<feature type="transmembrane region" description="Helical" evidence="1">
    <location>
        <begin position="7"/>
        <end position="24"/>
    </location>
</feature>
<dbReference type="STRING" id="1732.SAMN02910417_00922"/>
<name>A0A1G6AV53_EUBOX</name>
<dbReference type="Proteomes" id="UP000199228">
    <property type="component" value="Unassembled WGS sequence"/>
</dbReference>
<feature type="transmembrane region" description="Helical" evidence="1">
    <location>
        <begin position="86"/>
        <end position="104"/>
    </location>
</feature>
<feature type="transmembrane region" description="Helical" evidence="1">
    <location>
        <begin position="252"/>
        <end position="277"/>
    </location>
</feature>
<keyword evidence="1" id="KW-0812">Transmembrane</keyword>
<evidence type="ECO:0000313" key="2">
    <source>
        <dbReference type="EMBL" id="SDB12244.1"/>
    </source>
</evidence>
<dbReference type="EMBL" id="FMXR01000007">
    <property type="protein sequence ID" value="SDB12244.1"/>
    <property type="molecule type" value="Genomic_DNA"/>
</dbReference>
<gene>
    <name evidence="2" type="ORF">SAMN02910417_00922</name>
</gene>
<keyword evidence="3" id="KW-1185">Reference proteome</keyword>
<reference evidence="2 3" key="1">
    <citation type="submission" date="2016-10" db="EMBL/GenBank/DDBJ databases">
        <authorList>
            <person name="de Groot N.N."/>
        </authorList>
    </citation>
    <scope>NUCLEOTIDE SEQUENCE [LARGE SCALE GENOMIC DNA]</scope>
    <source>
        <strain evidence="2 3">DSM 3217</strain>
    </source>
</reference>
<organism evidence="2 3">
    <name type="scientific">Eubacterium oxidoreducens</name>
    <dbReference type="NCBI Taxonomy" id="1732"/>
    <lineage>
        <taxon>Bacteria</taxon>
        <taxon>Bacillati</taxon>
        <taxon>Bacillota</taxon>
        <taxon>Clostridia</taxon>
        <taxon>Eubacteriales</taxon>
        <taxon>Eubacteriaceae</taxon>
        <taxon>Eubacterium</taxon>
    </lineage>
</organism>
<protein>
    <recommendedName>
        <fullName evidence="4">Dolichyl-phosphate-mannose-protein mannosyltransferase</fullName>
    </recommendedName>
</protein>
<feature type="transmembrane region" description="Helical" evidence="1">
    <location>
        <begin position="164"/>
        <end position="181"/>
    </location>
</feature>
<dbReference type="RefSeq" id="WP_090172718.1">
    <property type="nucleotide sequence ID" value="NZ_FMXR01000007.1"/>
</dbReference>
<evidence type="ECO:0000313" key="3">
    <source>
        <dbReference type="Proteomes" id="UP000199228"/>
    </source>
</evidence>
<sequence>MKANKICLQIIEIVIAVILVLLFSMRTSPIYSLLMGNYTGNNAAAAMMIGKSWAQGAAVPYRDLFMVGGPFFFVIQAAGYLSGSRVGLFVMEIITVFIYLVFVRRALEQMTTKKKARIFTWISLIPYVALVSGGNSMNEYLLAIEAVLLWMIVRLRKTRNVKKSLAFVGGLLTGAAVMINITEASPVYMLMVALLICIGTYANQKGKAILCSIAGIAVPMILLVLVYAANGATEDMLQGWIIVPIKMLGADLSVLVILHKCVKCLLLLPLFVGGILLIKKKKKMGYAILVGTIIVGLNLLLLEIDGVHYLHIIIAVPLALALYDKYMDFGMAKKVCMALGVLITIAVSLVPIKNYMETLATGIPRAHSDFYADLKEFISNNDNPQYGMIDTDLSFFLMIDYMPKQKYFTDQTNLSAYLDEVSEEVERYKNHEEEINVLLITERGFKGQELDGFQLAEVYLKLGGSIFIYVY</sequence>
<feature type="transmembrane region" description="Helical" evidence="1">
    <location>
        <begin position="335"/>
        <end position="352"/>
    </location>
</feature>